<dbReference type="InterPro" id="IPR001245">
    <property type="entry name" value="Ser-Thr/Tyr_kinase_cat_dom"/>
</dbReference>
<organism evidence="2 3">
    <name type="scientific">Sesamum angolense</name>
    <dbReference type="NCBI Taxonomy" id="2727404"/>
    <lineage>
        <taxon>Eukaryota</taxon>
        <taxon>Viridiplantae</taxon>
        <taxon>Streptophyta</taxon>
        <taxon>Embryophyta</taxon>
        <taxon>Tracheophyta</taxon>
        <taxon>Spermatophyta</taxon>
        <taxon>Magnoliopsida</taxon>
        <taxon>eudicotyledons</taxon>
        <taxon>Gunneridae</taxon>
        <taxon>Pentapetalae</taxon>
        <taxon>asterids</taxon>
        <taxon>lamiids</taxon>
        <taxon>Lamiales</taxon>
        <taxon>Pedaliaceae</taxon>
        <taxon>Sesamum</taxon>
    </lineage>
</organism>
<name>A0AAE1W1R3_9LAMI</name>
<dbReference type="InterPro" id="IPR050994">
    <property type="entry name" value="At_inactive_RLKs"/>
</dbReference>
<evidence type="ECO:0000259" key="1">
    <source>
        <dbReference type="PROSITE" id="PS50011"/>
    </source>
</evidence>
<dbReference type="PROSITE" id="PS50011">
    <property type="entry name" value="PROTEIN_KINASE_DOM"/>
    <property type="match status" value="1"/>
</dbReference>
<dbReference type="GO" id="GO:0005524">
    <property type="term" value="F:ATP binding"/>
    <property type="evidence" value="ECO:0007669"/>
    <property type="project" value="InterPro"/>
</dbReference>
<evidence type="ECO:0000313" key="3">
    <source>
        <dbReference type="Proteomes" id="UP001289374"/>
    </source>
</evidence>
<dbReference type="SUPFAM" id="SSF56112">
    <property type="entry name" value="Protein kinase-like (PK-like)"/>
    <property type="match status" value="1"/>
</dbReference>
<keyword evidence="3" id="KW-1185">Reference proteome</keyword>
<gene>
    <name evidence="2" type="ORF">Sango_2636400</name>
</gene>
<dbReference type="InterPro" id="IPR000719">
    <property type="entry name" value="Prot_kinase_dom"/>
</dbReference>
<dbReference type="Gene3D" id="1.10.510.10">
    <property type="entry name" value="Transferase(Phosphotransferase) domain 1"/>
    <property type="match status" value="2"/>
</dbReference>
<protein>
    <submittedName>
        <fullName evidence="2">Inactive receptor kinase</fullName>
    </submittedName>
</protein>
<dbReference type="Pfam" id="PF07714">
    <property type="entry name" value="PK_Tyr_Ser-Thr"/>
    <property type="match status" value="1"/>
</dbReference>
<dbReference type="InterPro" id="IPR011009">
    <property type="entry name" value="Kinase-like_dom_sf"/>
</dbReference>
<dbReference type="AlphaFoldDB" id="A0AAE1W1R3"/>
<keyword evidence="2" id="KW-0675">Receptor</keyword>
<comment type="caution">
    <text evidence="2">The sequence shown here is derived from an EMBL/GenBank/DDBJ whole genome shotgun (WGS) entry which is preliminary data.</text>
</comment>
<dbReference type="PANTHER" id="PTHR48010:SF1">
    <property type="entry name" value="PROTEIN KINASE DOMAIN-CONTAINING PROTEIN"/>
    <property type="match status" value="1"/>
</dbReference>
<dbReference type="PANTHER" id="PTHR48010">
    <property type="entry name" value="OS05G0588300 PROTEIN"/>
    <property type="match status" value="1"/>
</dbReference>
<accession>A0AAE1W1R3</accession>
<reference evidence="2" key="2">
    <citation type="journal article" date="2024" name="Plant">
        <title>Genomic evolution and insights into agronomic trait innovations of Sesamum species.</title>
        <authorList>
            <person name="Miao H."/>
            <person name="Wang L."/>
            <person name="Qu L."/>
            <person name="Liu H."/>
            <person name="Sun Y."/>
            <person name="Le M."/>
            <person name="Wang Q."/>
            <person name="Wei S."/>
            <person name="Zheng Y."/>
            <person name="Lin W."/>
            <person name="Duan Y."/>
            <person name="Cao H."/>
            <person name="Xiong S."/>
            <person name="Wang X."/>
            <person name="Wei L."/>
            <person name="Li C."/>
            <person name="Ma Q."/>
            <person name="Ju M."/>
            <person name="Zhao R."/>
            <person name="Li G."/>
            <person name="Mu C."/>
            <person name="Tian Q."/>
            <person name="Mei H."/>
            <person name="Zhang T."/>
            <person name="Gao T."/>
            <person name="Zhang H."/>
        </authorList>
    </citation>
    <scope>NUCLEOTIDE SEQUENCE</scope>
    <source>
        <strain evidence="2">K16</strain>
    </source>
</reference>
<keyword evidence="2" id="KW-0808">Transferase</keyword>
<dbReference type="GO" id="GO:0004672">
    <property type="term" value="F:protein kinase activity"/>
    <property type="evidence" value="ECO:0007669"/>
    <property type="project" value="InterPro"/>
</dbReference>
<dbReference type="EMBL" id="JACGWL010000016">
    <property type="protein sequence ID" value="KAK4385124.1"/>
    <property type="molecule type" value="Genomic_DNA"/>
</dbReference>
<sequence length="237" mass="26743">MDIVGKVRHENVVALRACYSCEDERLMLYDYYSKGSVHALLHGKKDTGKIPLGWKTRLKIAVGAARGIAHIHRQDRGKLVHGNIKSSNIFLDGQKYSIVSDAGLAKVTNPIRSFGVLLLELVSGRPPQWTTGDGEVILLVNWIQTLLHNEWTDEVIDVVLLKYENEEAMVQVLQIALHCVTIVPQRRPRMTQVVKLLEEISGIEPSDESRLEDRLEQPNIESRLEDLLEDLLPTLTP</sequence>
<feature type="domain" description="Protein kinase" evidence="1">
    <location>
        <begin position="1"/>
        <end position="220"/>
    </location>
</feature>
<keyword evidence="2" id="KW-0418">Kinase</keyword>
<proteinExistence type="predicted"/>
<evidence type="ECO:0000313" key="2">
    <source>
        <dbReference type="EMBL" id="KAK4385124.1"/>
    </source>
</evidence>
<reference evidence="2" key="1">
    <citation type="submission" date="2020-06" db="EMBL/GenBank/DDBJ databases">
        <authorList>
            <person name="Li T."/>
            <person name="Hu X."/>
            <person name="Zhang T."/>
            <person name="Song X."/>
            <person name="Zhang H."/>
            <person name="Dai N."/>
            <person name="Sheng W."/>
            <person name="Hou X."/>
            <person name="Wei L."/>
        </authorList>
    </citation>
    <scope>NUCLEOTIDE SEQUENCE</scope>
    <source>
        <strain evidence="2">K16</strain>
        <tissue evidence="2">Leaf</tissue>
    </source>
</reference>
<dbReference type="Proteomes" id="UP001289374">
    <property type="component" value="Unassembled WGS sequence"/>
</dbReference>